<comment type="subcellular location">
    <subcellularLocation>
        <location evidence="1">Cell membrane</location>
        <topology evidence="1">Multi-pass membrane protein</topology>
    </subcellularLocation>
</comment>
<keyword evidence="9 10" id="KW-0472">Membrane</keyword>
<evidence type="ECO:0000256" key="3">
    <source>
        <dbReference type="ARBA" id="ARBA00022475"/>
    </source>
</evidence>
<keyword evidence="7 10" id="KW-1133">Transmembrane helix</keyword>
<evidence type="ECO:0000256" key="8">
    <source>
        <dbReference type="ARBA" id="ARBA00023065"/>
    </source>
</evidence>
<evidence type="ECO:0000256" key="4">
    <source>
        <dbReference type="ARBA" id="ARBA00022538"/>
    </source>
</evidence>
<dbReference type="GO" id="GO:0005886">
    <property type="term" value="C:plasma membrane"/>
    <property type="evidence" value="ECO:0007669"/>
    <property type="project" value="UniProtKB-SubCell"/>
</dbReference>
<dbReference type="RefSeq" id="WP_044359793.1">
    <property type="nucleotide sequence ID" value="NZ_JXWY01000032.1"/>
</dbReference>
<feature type="transmembrane region" description="Helical" evidence="10">
    <location>
        <begin position="114"/>
        <end position="141"/>
    </location>
</feature>
<dbReference type="Proteomes" id="UP000254100">
    <property type="component" value="Unassembled WGS sequence"/>
</dbReference>
<evidence type="ECO:0000256" key="1">
    <source>
        <dbReference type="ARBA" id="ARBA00004651"/>
    </source>
</evidence>
<keyword evidence="2" id="KW-0813">Transport</keyword>
<dbReference type="Proteomes" id="UP000032366">
    <property type="component" value="Unassembled WGS sequence"/>
</dbReference>
<dbReference type="EMBL" id="JXWY01000032">
    <property type="protein sequence ID" value="KIX91008.1"/>
    <property type="molecule type" value="Genomic_DNA"/>
</dbReference>
<keyword evidence="4" id="KW-0633">Potassium transport</keyword>
<dbReference type="STRING" id="569857.TP70_04625"/>
<accession>A0A0D6XT31</accession>
<dbReference type="PANTHER" id="PTHR32024:SF1">
    <property type="entry name" value="KTR SYSTEM POTASSIUM UPTAKE PROTEIN B"/>
    <property type="match status" value="1"/>
</dbReference>
<evidence type="ECO:0000256" key="6">
    <source>
        <dbReference type="ARBA" id="ARBA00022958"/>
    </source>
</evidence>
<evidence type="ECO:0000313" key="13">
    <source>
        <dbReference type="Proteomes" id="UP000032366"/>
    </source>
</evidence>
<evidence type="ECO:0000256" key="5">
    <source>
        <dbReference type="ARBA" id="ARBA00022692"/>
    </source>
</evidence>
<dbReference type="AlphaFoldDB" id="A0A0D6XT31"/>
<feature type="transmembrane region" description="Helical" evidence="10">
    <location>
        <begin position="153"/>
        <end position="172"/>
    </location>
</feature>
<dbReference type="InterPro" id="IPR004772">
    <property type="entry name" value="TrkH"/>
</dbReference>
<feature type="transmembrane region" description="Helical" evidence="10">
    <location>
        <begin position="184"/>
        <end position="203"/>
    </location>
</feature>
<reference evidence="11 13" key="1">
    <citation type="submission" date="2015-01" db="EMBL/GenBank/DDBJ databases">
        <authorList>
            <person name="Guo J."/>
        </authorList>
    </citation>
    <scope>NUCLEOTIDE SEQUENCE [LARGE SCALE GENOMIC DNA]</scope>
    <source>
        <strain evidence="11 13">DSM 22147</strain>
    </source>
</reference>
<keyword evidence="5 10" id="KW-0812">Transmembrane</keyword>
<feature type="transmembrane region" description="Helical" evidence="10">
    <location>
        <begin position="223"/>
        <end position="240"/>
    </location>
</feature>
<feature type="transmembrane region" description="Helical" evidence="10">
    <location>
        <begin position="337"/>
        <end position="358"/>
    </location>
</feature>
<dbReference type="EMBL" id="UHDT01000001">
    <property type="protein sequence ID" value="SUM57193.1"/>
    <property type="molecule type" value="Genomic_DNA"/>
</dbReference>
<feature type="transmembrane region" description="Helical" evidence="10">
    <location>
        <begin position="397"/>
        <end position="417"/>
    </location>
</feature>
<dbReference type="InterPro" id="IPR003445">
    <property type="entry name" value="Cat_transpt"/>
</dbReference>
<keyword evidence="6" id="KW-0630">Potassium</keyword>
<evidence type="ECO:0000256" key="7">
    <source>
        <dbReference type="ARBA" id="ARBA00022989"/>
    </source>
</evidence>
<evidence type="ECO:0000256" key="2">
    <source>
        <dbReference type="ARBA" id="ARBA00022448"/>
    </source>
</evidence>
<dbReference type="Pfam" id="PF02386">
    <property type="entry name" value="TrkH"/>
    <property type="match status" value="1"/>
</dbReference>
<feature type="transmembrane region" description="Helical" evidence="10">
    <location>
        <begin position="370"/>
        <end position="391"/>
    </location>
</feature>
<keyword evidence="3" id="KW-1003">Cell membrane</keyword>
<evidence type="ECO:0000313" key="12">
    <source>
        <dbReference type="EMBL" id="SUM57193.1"/>
    </source>
</evidence>
<dbReference type="GO" id="GO:0015379">
    <property type="term" value="F:potassium:chloride symporter activity"/>
    <property type="evidence" value="ECO:0007669"/>
    <property type="project" value="InterPro"/>
</dbReference>
<feature type="transmembrane region" description="Helical" evidence="10">
    <location>
        <begin position="12"/>
        <end position="31"/>
    </location>
</feature>
<evidence type="ECO:0000313" key="14">
    <source>
        <dbReference type="Proteomes" id="UP000254100"/>
    </source>
</evidence>
<dbReference type="OrthoDB" id="9810952at2"/>
<proteinExistence type="predicted"/>
<protein>
    <submittedName>
        <fullName evidence="11">Potassium transporter KtrB</fullName>
    </submittedName>
    <submittedName>
        <fullName evidence="12">TrkH family potassium uptake protein</fullName>
    </submittedName>
</protein>
<organism evidence="12 14">
    <name type="scientific">Staphylococcus microti</name>
    <dbReference type="NCBI Taxonomy" id="569857"/>
    <lineage>
        <taxon>Bacteria</taxon>
        <taxon>Bacillati</taxon>
        <taxon>Bacillota</taxon>
        <taxon>Bacilli</taxon>
        <taxon>Bacillales</taxon>
        <taxon>Staphylococcaceae</taxon>
        <taxon>Staphylococcus</taxon>
    </lineage>
</organism>
<evidence type="ECO:0000256" key="10">
    <source>
        <dbReference type="SAM" id="Phobius"/>
    </source>
</evidence>
<dbReference type="NCBIfam" id="TIGR00933">
    <property type="entry name" value="2a38"/>
    <property type="match status" value="1"/>
</dbReference>
<gene>
    <name evidence="12" type="primary">ktrB_2</name>
    <name evidence="12" type="ORF">NCTC13832_00866</name>
    <name evidence="11" type="ORF">TP70_04625</name>
</gene>
<reference evidence="12 14" key="2">
    <citation type="submission" date="2018-06" db="EMBL/GenBank/DDBJ databases">
        <authorList>
            <consortium name="Pathogen Informatics"/>
            <person name="Doyle S."/>
        </authorList>
    </citation>
    <scope>NUCLEOTIDE SEQUENCE [LARGE SCALE GENOMIC DNA]</scope>
    <source>
        <strain evidence="12 14">NCTC13832</strain>
    </source>
</reference>
<name>A0A0D6XT31_9STAP</name>
<keyword evidence="13" id="KW-1185">Reference proteome</keyword>
<dbReference type="PANTHER" id="PTHR32024">
    <property type="entry name" value="TRK SYSTEM POTASSIUM UPTAKE PROTEIN TRKG-RELATED"/>
    <property type="match status" value="1"/>
</dbReference>
<feature type="transmembrane region" description="Helical" evidence="10">
    <location>
        <begin position="284"/>
        <end position="317"/>
    </location>
</feature>
<sequence>MSFFKQPIRLYFSLFIATTMIGSILLSLPFTGRKPISFIDAMYVATSAFTVTGLSTVDVTTQFNIWGDIIIMLLIQIGGMGIITVSMMLLVMTQQHLSYKNNKLLKLQFNIDDIGVFQHLIGLIFYFTLFFETLGTILLAFEFVPTFGWSKGLFMSLFTSVSAFNNAGFSLFPDSLMQYVNQPAVNLIVAFLIIMGGIGYIVLYDLITTRRIKKLQLHSKVTIIMTLLLLVIGTILFFVLEQGHSLKGLSFGEQWLAAFFQSTSARTAGFNTVDMQMISPSTMIMMMCLMFIGAGPISAAGGIKVTTFAVVILFVVYELRGQQQIHILNRSIDNKQVHKALAVTLSAITFVLLIIFGFTLTQPNLSLADIAFEVVSAFGTVGLSTGISASYGTLSKILIIMTMIVGKVGVLSLLMLFQRESKVHYRNAKGNLFM</sequence>
<keyword evidence="8" id="KW-0406">Ion transport</keyword>
<evidence type="ECO:0000256" key="9">
    <source>
        <dbReference type="ARBA" id="ARBA00023136"/>
    </source>
</evidence>
<evidence type="ECO:0000313" key="11">
    <source>
        <dbReference type="EMBL" id="KIX91008.1"/>
    </source>
</evidence>
<feature type="transmembrane region" description="Helical" evidence="10">
    <location>
        <begin position="69"/>
        <end position="93"/>
    </location>
</feature>